<proteinExistence type="predicted"/>
<sequence>MEIADPMSNMTLRLGLSQGQHPQASLVIRAAIEAGRIKPLAQDQGRRNARYIPFWA</sequence>
<evidence type="ECO:0000313" key="2">
    <source>
        <dbReference type="Proteomes" id="UP000198339"/>
    </source>
</evidence>
<accession>A0A239IN09</accession>
<reference evidence="1 2" key="1">
    <citation type="submission" date="2017-06" db="EMBL/GenBank/DDBJ databases">
        <authorList>
            <person name="Kim H.J."/>
            <person name="Triplett B.A."/>
        </authorList>
    </citation>
    <scope>NUCLEOTIDE SEQUENCE [LARGE SCALE GENOMIC DNA]</scope>
    <source>
        <strain evidence="1 2">DS15</strain>
    </source>
</reference>
<dbReference type="AlphaFoldDB" id="A0A239IN09"/>
<gene>
    <name evidence="1" type="ORF">SAMN06295955_10880</name>
</gene>
<evidence type="ECO:0000313" key="1">
    <source>
        <dbReference type="EMBL" id="SNS95126.1"/>
    </source>
</evidence>
<dbReference type="Proteomes" id="UP000198339">
    <property type="component" value="Unassembled WGS sequence"/>
</dbReference>
<dbReference type="EMBL" id="FZPA01000008">
    <property type="protein sequence ID" value="SNS95126.1"/>
    <property type="molecule type" value="Genomic_DNA"/>
</dbReference>
<keyword evidence="2" id="KW-1185">Reference proteome</keyword>
<name>A0A239IN09_9SPHN</name>
<organism evidence="1 2">
    <name type="scientific">Sphingopyxis indica</name>
    <dbReference type="NCBI Taxonomy" id="436663"/>
    <lineage>
        <taxon>Bacteria</taxon>
        <taxon>Pseudomonadati</taxon>
        <taxon>Pseudomonadota</taxon>
        <taxon>Alphaproteobacteria</taxon>
        <taxon>Sphingomonadales</taxon>
        <taxon>Sphingomonadaceae</taxon>
        <taxon>Sphingopyxis</taxon>
    </lineage>
</organism>
<protein>
    <submittedName>
        <fullName evidence="1">Uncharacterized protein</fullName>
    </submittedName>
</protein>